<dbReference type="Proteomes" id="UP000178724">
    <property type="component" value="Unassembled WGS sequence"/>
</dbReference>
<dbReference type="AlphaFoldDB" id="A0A1F4Q053"/>
<evidence type="ECO:0000313" key="2">
    <source>
        <dbReference type="Proteomes" id="UP000178724"/>
    </source>
</evidence>
<comment type="caution">
    <text evidence="1">The sequence shown here is derived from an EMBL/GenBank/DDBJ whole genome shotgun (WGS) entry which is preliminary data.</text>
</comment>
<dbReference type="SUPFAM" id="SSF143011">
    <property type="entry name" value="RelE-like"/>
    <property type="match status" value="1"/>
</dbReference>
<dbReference type="EMBL" id="METM01000027">
    <property type="protein sequence ID" value="OGB89294.1"/>
    <property type="molecule type" value="Genomic_DNA"/>
</dbReference>
<evidence type="ECO:0008006" key="3">
    <source>
        <dbReference type="Google" id="ProtNLM"/>
    </source>
</evidence>
<sequence length="91" mass="10721">MRYERKNSFKRTFKKLQFEKQEKALDAIQALIGFYESGGKTEGLGLKHLREDIWEIRSSLKDRILLSFSNDSITFLIVGNHNEIKNFIKNQ</sequence>
<gene>
    <name evidence="1" type="ORF">A2625_03915</name>
</gene>
<evidence type="ECO:0000313" key="1">
    <source>
        <dbReference type="EMBL" id="OGB89294.1"/>
    </source>
</evidence>
<name>A0A1F4Q053_UNCSA</name>
<organism evidence="1 2">
    <name type="scientific">candidate division WOR-1 bacterium RIFCSPHIGHO2_01_FULL_53_15</name>
    <dbReference type="NCBI Taxonomy" id="1802564"/>
    <lineage>
        <taxon>Bacteria</taxon>
        <taxon>Bacillati</taxon>
        <taxon>Saganbacteria</taxon>
    </lineage>
</organism>
<dbReference type="InterPro" id="IPR035093">
    <property type="entry name" value="RelE/ParE_toxin_dom_sf"/>
</dbReference>
<proteinExistence type="predicted"/>
<protein>
    <recommendedName>
        <fullName evidence="3">Addiction module toxin RelE</fullName>
    </recommendedName>
</protein>
<accession>A0A1F4Q053</accession>
<reference evidence="1 2" key="1">
    <citation type="journal article" date="2016" name="Nat. Commun.">
        <title>Thousands of microbial genomes shed light on interconnected biogeochemical processes in an aquifer system.</title>
        <authorList>
            <person name="Anantharaman K."/>
            <person name="Brown C.T."/>
            <person name="Hug L.A."/>
            <person name="Sharon I."/>
            <person name="Castelle C.J."/>
            <person name="Probst A.J."/>
            <person name="Thomas B.C."/>
            <person name="Singh A."/>
            <person name="Wilkins M.J."/>
            <person name="Karaoz U."/>
            <person name="Brodie E.L."/>
            <person name="Williams K.H."/>
            <person name="Hubbard S.S."/>
            <person name="Banfield J.F."/>
        </authorList>
    </citation>
    <scope>NUCLEOTIDE SEQUENCE [LARGE SCALE GENOMIC DNA]</scope>
</reference>